<evidence type="ECO:0000256" key="1">
    <source>
        <dbReference type="SAM" id="Phobius"/>
    </source>
</evidence>
<dbReference type="AlphaFoldDB" id="A0A0C9TLR8"/>
<evidence type="ECO:0000313" key="2">
    <source>
        <dbReference type="EMBL" id="KIJ08672.1"/>
    </source>
</evidence>
<accession>A0A0C9TLR8</accession>
<keyword evidence="1" id="KW-0812">Transmembrane</keyword>
<dbReference type="HOGENOM" id="CLU_2160092_0_0_1"/>
<reference evidence="3" key="2">
    <citation type="submission" date="2015-01" db="EMBL/GenBank/DDBJ databases">
        <title>Evolutionary Origins and Diversification of the Mycorrhizal Mutualists.</title>
        <authorList>
            <consortium name="DOE Joint Genome Institute"/>
            <consortium name="Mycorrhizal Genomics Consortium"/>
            <person name="Kohler A."/>
            <person name="Kuo A."/>
            <person name="Nagy L.G."/>
            <person name="Floudas D."/>
            <person name="Copeland A."/>
            <person name="Barry K.W."/>
            <person name="Cichocki N."/>
            <person name="Veneault-Fourrey C."/>
            <person name="LaButti K."/>
            <person name="Lindquist E.A."/>
            <person name="Lipzen A."/>
            <person name="Lundell T."/>
            <person name="Morin E."/>
            <person name="Murat C."/>
            <person name="Riley R."/>
            <person name="Ohm R."/>
            <person name="Sun H."/>
            <person name="Tunlid A."/>
            <person name="Henrissat B."/>
            <person name="Grigoriev I.V."/>
            <person name="Hibbett D.S."/>
            <person name="Martin F."/>
        </authorList>
    </citation>
    <scope>NUCLEOTIDE SEQUENCE [LARGE SCALE GENOMIC DNA]</scope>
    <source>
        <strain evidence="3">ATCC 200175</strain>
    </source>
</reference>
<feature type="transmembrane region" description="Helical" evidence="1">
    <location>
        <begin position="63"/>
        <end position="87"/>
    </location>
</feature>
<keyword evidence="1" id="KW-0472">Membrane</keyword>
<keyword evidence="3" id="KW-1185">Reference proteome</keyword>
<sequence>MMGGPALFFESLGNIYVDGLVNALDVGEFVDDFNTQTRNQTTIATVIMAVDAAILAIPNMGALAVTMSLCSSSFIFCVGCIVGGFLARRLGDRMRAVAFAVRILIDLIANAR</sequence>
<name>A0A0C9TLR8_PAXIN</name>
<gene>
    <name evidence="2" type="ORF">PAXINDRAFT_18206</name>
</gene>
<dbReference type="EMBL" id="KN819577">
    <property type="protein sequence ID" value="KIJ08672.1"/>
    <property type="molecule type" value="Genomic_DNA"/>
</dbReference>
<proteinExistence type="predicted"/>
<keyword evidence="1" id="KW-1133">Transmembrane helix</keyword>
<organism evidence="2 3">
    <name type="scientific">Paxillus involutus ATCC 200175</name>
    <dbReference type="NCBI Taxonomy" id="664439"/>
    <lineage>
        <taxon>Eukaryota</taxon>
        <taxon>Fungi</taxon>
        <taxon>Dikarya</taxon>
        <taxon>Basidiomycota</taxon>
        <taxon>Agaricomycotina</taxon>
        <taxon>Agaricomycetes</taxon>
        <taxon>Agaricomycetidae</taxon>
        <taxon>Boletales</taxon>
        <taxon>Paxilineae</taxon>
        <taxon>Paxillaceae</taxon>
        <taxon>Paxillus</taxon>
    </lineage>
</organism>
<dbReference type="Proteomes" id="UP000053647">
    <property type="component" value="Unassembled WGS sequence"/>
</dbReference>
<dbReference type="OrthoDB" id="2684803at2759"/>
<protein>
    <submittedName>
        <fullName evidence="2">Uncharacterized protein</fullName>
    </submittedName>
</protein>
<evidence type="ECO:0000313" key="3">
    <source>
        <dbReference type="Proteomes" id="UP000053647"/>
    </source>
</evidence>
<reference evidence="2 3" key="1">
    <citation type="submission" date="2014-06" db="EMBL/GenBank/DDBJ databases">
        <authorList>
            <consortium name="DOE Joint Genome Institute"/>
            <person name="Kuo A."/>
            <person name="Kohler A."/>
            <person name="Nagy L.G."/>
            <person name="Floudas D."/>
            <person name="Copeland A."/>
            <person name="Barry K.W."/>
            <person name="Cichocki N."/>
            <person name="Veneault-Fourrey C."/>
            <person name="LaButti K."/>
            <person name="Lindquist E.A."/>
            <person name="Lipzen A."/>
            <person name="Lundell T."/>
            <person name="Morin E."/>
            <person name="Murat C."/>
            <person name="Sun H."/>
            <person name="Tunlid A."/>
            <person name="Henrissat B."/>
            <person name="Grigoriev I.V."/>
            <person name="Hibbett D.S."/>
            <person name="Martin F."/>
            <person name="Nordberg H.P."/>
            <person name="Cantor M.N."/>
            <person name="Hua S.X."/>
        </authorList>
    </citation>
    <scope>NUCLEOTIDE SEQUENCE [LARGE SCALE GENOMIC DNA]</scope>
    <source>
        <strain evidence="2 3">ATCC 200175</strain>
    </source>
</reference>